<evidence type="ECO:0000313" key="3">
    <source>
        <dbReference type="EMBL" id="TQL49186.1"/>
    </source>
</evidence>
<proteinExistence type="predicted"/>
<feature type="region of interest" description="Disordered" evidence="1">
    <location>
        <begin position="91"/>
        <end position="190"/>
    </location>
</feature>
<dbReference type="Proteomes" id="UP000319516">
    <property type="component" value="Unassembled WGS sequence"/>
</dbReference>
<evidence type="ECO:0000256" key="2">
    <source>
        <dbReference type="SAM" id="SignalP"/>
    </source>
</evidence>
<feature type="compositionally biased region" description="Pro residues" evidence="1">
    <location>
        <begin position="142"/>
        <end position="157"/>
    </location>
</feature>
<dbReference type="RefSeq" id="WP_141783472.1">
    <property type="nucleotide sequence ID" value="NZ_BAAAIK010000003.1"/>
</dbReference>
<organism evidence="3 4">
    <name type="scientific">Ornithinicoccus hortensis</name>
    <dbReference type="NCBI Taxonomy" id="82346"/>
    <lineage>
        <taxon>Bacteria</taxon>
        <taxon>Bacillati</taxon>
        <taxon>Actinomycetota</taxon>
        <taxon>Actinomycetes</taxon>
        <taxon>Micrococcales</taxon>
        <taxon>Intrasporangiaceae</taxon>
        <taxon>Ornithinicoccus</taxon>
    </lineage>
</organism>
<keyword evidence="4" id="KW-1185">Reference proteome</keyword>
<protein>
    <submittedName>
        <fullName evidence="3">Uncharacterized protein</fullName>
    </submittedName>
</protein>
<feature type="chain" id="PRO_5021967837" evidence="2">
    <location>
        <begin position="27"/>
        <end position="190"/>
    </location>
</feature>
<feature type="compositionally biased region" description="Basic and acidic residues" evidence="1">
    <location>
        <begin position="97"/>
        <end position="135"/>
    </location>
</feature>
<sequence length="190" mass="20222">MKLVASALALLLLGAGSIFLWKDASAQEDRTRPGVVVSSDAAAPSAPLPAAGTTDEPADPPVTRQDAREAVLFSQTLALLQVWNHDNPVAAAAEQAEADKAEKEKAAKEKAEQEKAEKEAEEKAAAEAARQKEQEAAQAPPSQQPAPPRAVSPPPVNPGGGDDDDDWDDWDDDDDDDDDDDWDDDDDDDD</sequence>
<evidence type="ECO:0000256" key="1">
    <source>
        <dbReference type="SAM" id="MobiDB-lite"/>
    </source>
</evidence>
<evidence type="ECO:0000313" key="4">
    <source>
        <dbReference type="Proteomes" id="UP000319516"/>
    </source>
</evidence>
<keyword evidence="2" id="KW-0732">Signal</keyword>
<dbReference type="AlphaFoldDB" id="A0A542YM73"/>
<name>A0A542YM73_9MICO</name>
<reference evidence="3 4" key="1">
    <citation type="submission" date="2019-06" db="EMBL/GenBank/DDBJ databases">
        <title>Sequencing the genomes of 1000 actinobacteria strains.</title>
        <authorList>
            <person name="Klenk H.-P."/>
        </authorList>
    </citation>
    <scope>NUCLEOTIDE SEQUENCE [LARGE SCALE GENOMIC DNA]</scope>
    <source>
        <strain evidence="3 4">DSM 12335</strain>
    </source>
</reference>
<dbReference type="EMBL" id="VFOP01000001">
    <property type="protein sequence ID" value="TQL49186.1"/>
    <property type="molecule type" value="Genomic_DNA"/>
</dbReference>
<gene>
    <name evidence="3" type="ORF">FB467_0251</name>
</gene>
<feature type="signal peptide" evidence="2">
    <location>
        <begin position="1"/>
        <end position="26"/>
    </location>
</feature>
<accession>A0A542YM73</accession>
<feature type="region of interest" description="Disordered" evidence="1">
    <location>
        <begin position="32"/>
        <end position="66"/>
    </location>
</feature>
<feature type="compositionally biased region" description="Low complexity" evidence="1">
    <location>
        <begin position="35"/>
        <end position="51"/>
    </location>
</feature>
<comment type="caution">
    <text evidence="3">The sequence shown here is derived from an EMBL/GenBank/DDBJ whole genome shotgun (WGS) entry which is preliminary data.</text>
</comment>
<feature type="compositionally biased region" description="Acidic residues" evidence="1">
    <location>
        <begin position="161"/>
        <end position="190"/>
    </location>
</feature>